<organism evidence="10 11">
    <name type="scientific">Roseospirillum parvum</name>
    <dbReference type="NCBI Taxonomy" id="83401"/>
    <lineage>
        <taxon>Bacteria</taxon>
        <taxon>Pseudomonadati</taxon>
        <taxon>Pseudomonadota</taxon>
        <taxon>Alphaproteobacteria</taxon>
        <taxon>Rhodospirillales</taxon>
        <taxon>Rhodospirillaceae</taxon>
        <taxon>Roseospirillum</taxon>
    </lineage>
</organism>
<evidence type="ECO:0000256" key="1">
    <source>
        <dbReference type="ARBA" id="ARBA00022598"/>
    </source>
</evidence>
<dbReference type="PROSITE" id="PS00178">
    <property type="entry name" value="AA_TRNA_LIGASE_I"/>
    <property type="match status" value="1"/>
</dbReference>
<dbReference type="EMBL" id="FNCV01000007">
    <property type="protein sequence ID" value="SDH51421.1"/>
    <property type="molecule type" value="Genomic_DNA"/>
</dbReference>
<dbReference type="InterPro" id="IPR020058">
    <property type="entry name" value="Glu/Gln-tRNA-synth_Ib_cat-dom"/>
</dbReference>
<dbReference type="OrthoDB" id="9807503at2"/>
<keyword evidence="11" id="KW-1185">Reference proteome</keyword>
<dbReference type="PANTHER" id="PTHR43311">
    <property type="entry name" value="GLUTAMATE--TRNA LIGASE"/>
    <property type="match status" value="1"/>
</dbReference>
<dbReference type="InterPro" id="IPR001412">
    <property type="entry name" value="aa-tRNA-synth_I_CS"/>
</dbReference>
<keyword evidence="1 7" id="KW-0436">Ligase</keyword>
<evidence type="ECO:0000256" key="2">
    <source>
        <dbReference type="ARBA" id="ARBA00022723"/>
    </source>
</evidence>
<feature type="region of interest" description="Disordered" evidence="8">
    <location>
        <begin position="268"/>
        <end position="288"/>
    </location>
</feature>
<accession>A0A1G8D155</accession>
<sequence length="288" mass="31868">MGWVTRFAPSPSGRLHLGHALSALFAAEQAGPGGCFRLRIEDIDTGRCREEFVAGIFEDLAWLGLSWPQPVRRQSEHLADYRAALDRLESLGLLYPCFCTRAEITQEVAEAVRAPHAPPPGPDGPRYPGTCRRLGPDQRAARLAAGTPHALRLDMEKALALVAEKTSGAPLVWHDLDRGPQIATPEIFGDPVLARKDIPTSYHLAVTLDDHLEGITLVTRGNDLEPATHLHRLLQCLLDLKVPQWRFHRLLTGPDGRRLAKRDHAQTLDHLRQTGTPPDHIRHLTGGH</sequence>
<dbReference type="GO" id="GO:0004818">
    <property type="term" value="F:glutamate-tRNA ligase activity"/>
    <property type="evidence" value="ECO:0007669"/>
    <property type="project" value="TreeGrafter"/>
</dbReference>
<gene>
    <name evidence="10" type="ORF">SAMN05421742_107151</name>
</gene>
<evidence type="ECO:0000256" key="6">
    <source>
        <dbReference type="ARBA" id="ARBA00023146"/>
    </source>
</evidence>
<dbReference type="Proteomes" id="UP000217076">
    <property type="component" value="Unassembled WGS sequence"/>
</dbReference>
<evidence type="ECO:0000256" key="3">
    <source>
        <dbReference type="ARBA" id="ARBA00022741"/>
    </source>
</evidence>
<dbReference type="InterPro" id="IPR014729">
    <property type="entry name" value="Rossmann-like_a/b/a_fold"/>
</dbReference>
<name>A0A1G8D155_9PROT</name>
<dbReference type="AlphaFoldDB" id="A0A1G8D155"/>
<keyword evidence="7" id="KW-0648">Protein biosynthesis</keyword>
<keyword evidence="2" id="KW-0479">Metal-binding</keyword>
<keyword evidence="3 7" id="KW-0547">Nucleotide-binding</keyword>
<dbReference type="InterPro" id="IPR049940">
    <property type="entry name" value="GluQ/Sye"/>
</dbReference>
<dbReference type="GO" id="GO:0006424">
    <property type="term" value="P:glutamyl-tRNA aminoacylation"/>
    <property type="evidence" value="ECO:0007669"/>
    <property type="project" value="TreeGrafter"/>
</dbReference>
<dbReference type="GO" id="GO:0005829">
    <property type="term" value="C:cytosol"/>
    <property type="evidence" value="ECO:0007669"/>
    <property type="project" value="TreeGrafter"/>
</dbReference>
<keyword evidence="4" id="KW-0862">Zinc</keyword>
<evidence type="ECO:0000256" key="8">
    <source>
        <dbReference type="SAM" id="MobiDB-lite"/>
    </source>
</evidence>
<dbReference type="Pfam" id="PF00749">
    <property type="entry name" value="tRNA-synt_1c"/>
    <property type="match status" value="1"/>
</dbReference>
<dbReference type="PRINTS" id="PR00987">
    <property type="entry name" value="TRNASYNTHGLU"/>
</dbReference>
<proteinExistence type="inferred from homology"/>
<protein>
    <submittedName>
        <fullName evidence="10">Glutamyl-Q tRNA(Asp) synthetase</fullName>
    </submittedName>
</protein>
<dbReference type="SUPFAM" id="SSF52374">
    <property type="entry name" value="Nucleotidylyl transferase"/>
    <property type="match status" value="1"/>
</dbReference>
<evidence type="ECO:0000259" key="9">
    <source>
        <dbReference type="Pfam" id="PF00749"/>
    </source>
</evidence>
<evidence type="ECO:0000313" key="10">
    <source>
        <dbReference type="EMBL" id="SDH51421.1"/>
    </source>
</evidence>
<comment type="similarity">
    <text evidence="7">Belongs to the class-I aminoacyl-tRNA synthetase family.</text>
</comment>
<dbReference type="GO" id="GO:0005524">
    <property type="term" value="F:ATP binding"/>
    <property type="evidence" value="ECO:0007669"/>
    <property type="project" value="UniProtKB-KW"/>
</dbReference>
<evidence type="ECO:0000256" key="5">
    <source>
        <dbReference type="ARBA" id="ARBA00022840"/>
    </source>
</evidence>
<dbReference type="PANTHER" id="PTHR43311:SF1">
    <property type="entry name" value="GLUTAMYL-Q TRNA(ASP) SYNTHETASE"/>
    <property type="match status" value="1"/>
</dbReference>
<evidence type="ECO:0000313" key="11">
    <source>
        <dbReference type="Proteomes" id="UP000217076"/>
    </source>
</evidence>
<dbReference type="RefSeq" id="WP_092620149.1">
    <property type="nucleotide sequence ID" value="NZ_FNCV01000007.1"/>
</dbReference>
<dbReference type="InterPro" id="IPR000924">
    <property type="entry name" value="Glu/Gln-tRNA-synth"/>
</dbReference>
<dbReference type="NCBIfam" id="NF004315">
    <property type="entry name" value="PRK05710.1-4"/>
    <property type="match status" value="1"/>
</dbReference>
<dbReference type="Gene3D" id="3.40.50.620">
    <property type="entry name" value="HUPs"/>
    <property type="match status" value="1"/>
</dbReference>
<keyword evidence="5 7" id="KW-0067">ATP-binding</keyword>
<keyword evidence="6 7" id="KW-0030">Aminoacyl-tRNA synthetase</keyword>
<feature type="domain" description="Glutamyl/glutaminyl-tRNA synthetase class Ib catalytic" evidence="9">
    <location>
        <begin position="4"/>
        <end position="280"/>
    </location>
</feature>
<evidence type="ECO:0000256" key="4">
    <source>
        <dbReference type="ARBA" id="ARBA00022833"/>
    </source>
</evidence>
<evidence type="ECO:0000256" key="7">
    <source>
        <dbReference type="RuleBase" id="RU363037"/>
    </source>
</evidence>
<dbReference type="STRING" id="83401.SAMN05421742_107151"/>
<reference evidence="11" key="1">
    <citation type="submission" date="2016-10" db="EMBL/GenBank/DDBJ databases">
        <authorList>
            <person name="Varghese N."/>
            <person name="Submissions S."/>
        </authorList>
    </citation>
    <scope>NUCLEOTIDE SEQUENCE [LARGE SCALE GENOMIC DNA]</scope>
    <source>
        <strain evidence="11">930I</strain>
    </source>
</reference>